<evidence type="ECO:0000313" key="3">
    <source>
        <dbReference type="Proteomes" id="UP000198923"/>
    </source>
</evidence>
<accession>A0A1G7VR38</accession>
<proteinExistence type="predicted"/>
<protein>
    <submittedName>
        <fullName evidence="2">Uncharacterized protein</fullName>
    </submittedName>
</protein>
<dbReference type="OrthoDB" id="3217737at2"/>
<dbReference type="Proteomes" id="UP000198923">
    <property type="component" value="Unassembled WGS sequence"/>
</dbReference>
<feature type="region of interest" description="Disordered" evidence="1">
    <location>
        <begin position="275"/>
        <end position="304"/>
    </location>
</feature>
<dbReference type="EMBL" id="FNCN01000006">
    <property type="protein sequence ID" value="SDG62275.1"/>
    <property type="molecule type" value="Genomic_DNA"/>
</dbReference>
<evidence type="ECO:0000313" key="2">
    <source>
        <dbReference type="EMBL" id="SDG62275.1"/>
    </source>
</evidence>
<keyword evidence="3" id="KW-1185">Reference proteome</keyword>
<gene>
    <name evidence="2" type="ORF">SAMN05421505_1063</name>
</gene>
<evidence type="ECO:0000256" key="1">
    <source>
        <dbReference type="SAM" id="MobiDB-lite"/>
    </source>
</evidence>
<reference evidence="2 3" key="1">
    <citation type="submission" date="2016-10" db="EMBL/GenBank/DDBJ databases">
        <authorList>
            <person name="de Groot N.N."/>
        </authorList>
    </citation>
    <scope>NUCLEOTIDE SEQUENCE [LARGE SCALE GENOMIC DNA]</scope>
    <source>
        <strain evidence="2 3">CPCC 201354</strain>
    </source>
</reference>
<dbReference type="RefSeq" id="WP_093169705.1">
    <property type="nucleotide sequence ID" value="NZ_FNCN01000006.1"/>
</dbReference>
<organism evidence="2 3">
    <name type="scientific">Sinosporangium album</name>
    <dbReference type="NCBI Taxonomy" id="504805"/>
    <lineage>
        <taxon>Bacteria</taxon>
        <taxon>Bacillati</taxon>
        <taxon>Actinomycetota</taxon>
        <taxon>Actinomycetes</taxon>
        <taxon>Streptosporangiales</taxon>
        <taxon>Streptosporangiaceae</taxon>
        <taxon>Sinosporangium</taxon>
    </lineage>
</organism>
<dbReference type="AlphaFoldDB" id="A0A1G7VR38"/>
<name>A0A1G7VR38_9ACTN</name>
<sequence>MANADTRTVDFPTYYTVIDPVLRDLARRPLSRARHKGSGCSGVAGAHWCDDCEQTIHDLLLDGFGRLQSTLAGKPPRTREGRKIREIELGARWLTTLGTPAMSRHAAEQLRKRPHAGEPVGVRAARAQLVHHIILNLEPRIRRDDAIQRGASAKPDRDLKTAAWATPLRSDHVAFDLLLDTITRLRNGAPDPHAIPPALLHQHRIGPPAAVRLLRQTLNHLHTLRPAFYLANIAQYIDNGTCTTEPLLSGPEDLYTEREDQERARRLIADLIKGSRGPADFQAGPPANGSSRSLPDHATSPGFRRTAQADHPYRQLLAKLCAPEVPAAHELLPWIGQEFNLPPQDAEILLRHFVHLAAQADLDWVAHHLTRPLMR</sequence>